<dbReference type="EMBL" id="CAJOBD010000458">
    <property type="protein sequence ID" value="CAF3672348.1"/>
    <property type="molecule type" value="Genomic_DNA"/>
</dbReference>
<keyword evidence="6" id="KW-1185">Reference proteome</keyword>
<evidence type="ECO:0000256" key="1">
    <source>
        <dbReference type="SAM" id="MobiDB-lite"/>
    </source>
</evidence>
<dbReference type="EMBL" id="CAJNOL010000389">
    <property type="protein sequence ID" value="CAF1042467.1"/>
    <property type="molecule type" value="Genomic_DNA"/>
</dbReference>
<dbReference type="EMBL" id="CAJNOT010000264">
    <property type="protein sequence ID" value="CAF0919007.1"/>
    <property type="molecule type" value="Genomic_DNA"/>
</dbReference>
<evidence type="ECO:0000313" key="2">
    <source>
        <dbReference type="EMBL" id="CAF0919007.1"/>
    </source>
</evidence>
<name>A0A814AV57_9BILA</name>
<evidence type="ECO:0000313" key="6">
    <source>
        <dbReference type="Proteomes" id="UP000663870"/>
    </source>
</evidence>
<accession>A0A814AV57</accession>
<protein>
    <submittedName>
        <fullName evidence="2">Uncharacterized protein</fullName>
    </submittedName>
</protein>
<gene>
    <name evidence="4" type="ORF">JBS370_LOCUS7625</name>
    <name evidence="3" type="ORF">JXQ802_LOCUS16223</name>
    <name evidence="2" type="ORF">ZHD862_LOCUS8291</name>
</gene>
<dbReference type="Proteomes" id="UP000663870">
    <property type="component" value="Unassembled WGS sequence"/>
</dbReference>
<proteinExistence type="predicted"/>
<dbReference type="AlphaFoldDB" id="A0A814AV57"/>
<dbReference type="Proteomes" id="UP000663864">
    <property type="component" value="Unassembled WGS sequence"/>
</dbReference>
<evidence type="ECO:0000313" key="5">
    <source>
        <dbReference type="Proteomes" id="UP000663864"/>
    </source>
</evidence>
<feature type="region of interest" description="Disordered" evidence="1">
    <location>
        <begin position="163"/>
        <end position="195"/>
    </location>
</feature>
<feature type="compositionally biased region" description="Low complexity" evidence="1">
    <location>
        <begin position="177"/>
        <end position="190"/>
    </location>
</feature>
<reference evidence="2" key="1">
    <citation type="submission" date="2021-02" db="EMBL/GenBank/DDBJ databases">
        <authorList>
            <person name="Nowell W R."/>
        </authorList>
    </citation>
    <scope>NUCLEOTIDE SEQUENCE</scope>
</reference>
<evidence type="ECO:0000313" key="4">
    <source>
        <dbReference type="EMBL" id="CAF3672348.1"/>
    </source>
</evidence>
<dbReference type="Proteomes" id="UP000663836">
    <property type="component" value="Unassembled WGS sequence"/>
</dbReference>
<evidence type="ECO:0000313" key="3">
    <source>
        <dbReference type="EMBL" id="CAF1042467.1"/>
    </source>
</evidence>
<sequence>MVRRRNNLSMKKISHHNTDTIEQTSSSTISMIKQNPTENLDDETKLAKRHLTKEMWQLVSIAVKRMADELVSISNNQQIVTRIINPEQQTSIIPNNHQTTLIETNNIHHQQSSLIPTIQQPIITNTGAGDIPCVKEKSMVVKEPIKKRTLPIQMLESSLHIKKKELSNNATRRPIKSKIQNKSSSSSTTKKNGKIITKRLRNNYKLK</sequence>
<comment type="caution">
    <text evidence="2">The sequence shown here is derived from an EMBL/GenBank/DDBJ whole genome shotgun (WGS) entry which is preliminary data.</text>
</comment>
<organism evidence="2 5">
    <name type="scientific">Rotaria sordida</name>
    <dbReference type="NCBI Taxonomy" id="392033"/>
    <lineage>
        <taxon>Eukaryota</taxon>
        <taxon>Metazoa</taxon>
        <taxon>Spiralia</taxon>
        <taxon>Gnathifera</taxon>
        <taxon>Rotifera</taxon>
        <taxon>Eurotatoria</taxon>
        <taxon>Bdelloidea</taxon>
        <taxon>Philodinida</taxon>
        <taxon>Philodinidae</taxon>
        <taxon>Rotaria</taxon>
    </lineage>
</organism>